<dbReference type="Pfam" id="PF03099">
    <property type="entry name" value="BPL_LplA_LipB"/>
    <property type="match status" value="1"/>
</dbReference>
<dbReference type="EMBL" id="CP036298">
    <property type="protein sequence ID" value="QDV22939.1"/>
    <property type="molecule type" value="Genomic_DNA"/>
</dbReference>
<evidence type="ECO:0000259" key="2">
    <source>
        <dbReference type="PROSITE" id="PS51733"/>
    </source>
</evidence>
<dbReference type="PANTHER" id="PTHR12835">
    <property type="entry name" value="BIOTIN PROTEIN LIGASE"/>
    <property type="match status" value="1"/>
</dbReference>
<dbReference type="PROSITE" id="PS51733">
    <property type="entry name" value="BPL_LPL_CATALYTIC"/>
    <property type="match status" value="1"/>
</dbReference>
<organism evidence="3 4">
    <name type="scientific">Aureliella helgolandensis</name>
    <dbReference type="NCBI Taxonomy" id="2527968"/>
    <lineage>
        <taxon>Bacteria</taxon>
        <taxon>Pseudomonadati</taxon>
        <taxon>Planctomycetota</taxon>
        <taxon>Planctomycetia</taxon>
        <taxon>Pirellulales</taxon>
        <taxon>Pirellulaceae</taxon>
        <taxon>Aureliella</taxon>
    </lineage>
</organism>
<dbReference type="EC" id="6.3.4.15" evidence="3"/>
<feature type="domain" description="BPL/LPL catalytic" evidence="2">
    <location>
        <begin position="11"/>
        <end position="203"/>
    </location>
</feature>
<reference evidence="3 4" key="1">
    <citation type="submission" date="2019-02" db="EMBL/GenBank/DDBJ databases">
        <title>Deep-cultivation of Planctomycetes and their phenomic and genomic characterization uncovers novel biology.</title>
        <authorList>
            <person name="Wiegand S."/>
            <person name="Jogler M."/>
            <person name="Boedeker C."/>
            <person name="Pinto D."/>
            <person name="Vollmers J."/>
            <person name="Rivas-Marin E."/>
            <person name="Kohn T."/>
            <person name="Peeters S.H."/>
            <person name="Heuer A."/>
            <person name="Rast P."/>
            <person name="Oberbeckmann S."/>
            <person name="Bunk B."/>
            <person name="Jeske O."/>
            <person name="Meyerdierks A."/>
            <person name="Storesund J.E."/>
            <person name="Kallscheuer N."/>
            <person name="Luecker S."/>
            <person name="Lage O.M."/>
            <person name="Pohl T."/>
            <person name="Merkel B.J."/>
            <person name="Hornburger P."/>
            <person name="Mueller R.-W."/>
            <person name="Bruemmer F."/>
            <person name="Labrenz M."/>
            <person name="Spormann A.M."/>
            <person name="Op den Camp H."/>
            <person name="Overmann J."/>
            <person name="Amann R."/>
            <person name="Jetten M.S.M."/>
            <person name="Mascher T."/>
            <person name="Medema M.H."/>
            <person name="Devos D.P."/>
            <person name="Kaster A.-K."/>
            <person name="Ovreas L."/>
            <person name="Rohde M."/>
            <person name="Galperin M.Y."/>
            <person name="Jogler C."/>
        </authorList>
    </citation>
    <scope>NUCLEOTIDE SEQUENCE [LARGE SCALE GENOMIC DNA]</scope>
    <source>
        <strain evidence="3 4">Q31a</strain>
    </source>
</reference>
<dbReference type="KEGG" id="ahel:Q31a_12320"/>
<dbReference type="Gene3D" id="3.30.930.10">
    <property type="entry name" value="Bira Bifunctional Protein, Domain 2"/>
    <property type="match status" value="1"/>
</dbReference>
<dbReference type="Proteomes" id="UP000318017">
    <property type="component" value="Chromosome"/>
</dbReference>
<dbReference type="GO" id="GO:0004077">
    <property type="term" value="F:biotin--[biotin carboxyl-carrier protein] ligase activity"/>
    <property type="evidence" value="ECO:0007669"/>
    <property type="project" value="UniProtKB-EC"/>
</dbReference>
<dbReference type="AlphaFoldDB" id="A0A518G321"/>
<dbReference type="GO" id="GO:0005737">
    <property type="term" value="C:cytoplasm"/>
    <property type="evidence" value="ECO:0007669"/>
    <property type="project" value="TreeGrafter"/>
</dbReference>
<name>A0A518G321_9BACT</name>
<dbReference type="InterPro" id="IPR045864">
    <property type="entry name" value="aa-tRNA-synth_II/BPL/LPL"/>
</dbReference>
<keyword evidence="4" id="KW-1185">Reference proteome</keyword>
<dbReference type="CDD" id="cd16442">
    <property type="entry name" value="BPL"/>
    <property type="match status" value="1"/>
</dbReference>
<accession>A0A518G321</accession>
<sequence length="266" mass="29151">MSLPPPQALREAVLDQIHAHGWIASSSWLATVDSTNLAAKRALASTASLPALFVADEQTAGRGRGEHQWWSPAGCLMLTLALGNDGAPTDRSQWALLGLVCGVAVADTISQWIPPEQVQLKWPNDIYLGRQKLSGMLIESYSAPQAGWLIGIGLNVNIDWERAPAGLRDQATCISSSRCQALEPEIVLPTLLEKLETRIRQWQAGGEEWFDEWLHRCLLSGQVIRVKAAGQQIIGRCEGIDRSGRLLIRDELTVHALASAEILAWR</sequence>
<dbReference type="InterPro" id="IPR004408">
    <property type="entry name" value="Biotin_CoA_COase_ligase"/>
</dbReference>
<protein>
    <submittedName>
        <fullName evidence="3">Bifunctional ligase/repressor BirA</fullName>
        <ecNumber evidence="3">6.3.4.15</ecNumber>
    </submittedName>
</protein>
<dbReference type="Gene3D" id="2.30.30.100">
    <property type="match status" value="1"/>
</dbReference>
<evidence type="ECO:0000313" key="4">
    <source>
        <dbReference type="Proteomes" id="UP000318017"/>
    </source>
</evidence>
<proteinExistence type="predicted"/>
<dbReference type="SUPFAM" id="SSF55681">
    <property type="entry name" value="Class II aaRS and biotin synthetases"/>
    <property type="match status" value="1"/>
</dbReference>
<gene>
    <name evidence="3" type="primary">birA_1</name>
    <name evidence="3" type="ORF">Q31a_12320</name>
</gene>
<keyword evidence="1 3" id="KW-0436">Ligase</keyword>
<dbReference type="NCBIfam" id="TIGR00121">
    <property type="entry name" value="birA_ligase"/>
    <property type="match status" value="1"/>
</dbReference>
<dbReference type="PANTHER" id="PTHR12835:SF5">
    <property type="entry name" value="BIOTIN--PROTEIN LIGASE"/>
    <property type="match status" value="1"/>
</dbReference>
<dbReference type="InterPro" id="IPR004143">
    <property type="entry name" value="BPL_LPL_catalytic"/>
</dbReference>
<evidence type="ECO:0000313" key="3">
    <source>
        <dbReference type="EMBL" id="QDV22939.1"/>
    </source>
</evidence>
<evidence type="ECO:0000256" key="1">
    <source>
        <dbReference type="ARBA" id="ARBA00022598"/>
    </source>
</evidence>